<evidence type="ECO:0000313" key="2">
    <source>
        <dbReference type="EMBL" id="CCH89163.1"/>
    </source>
</evidence>
<dbReference type="HOGENOM" id="CLU_2193955_0_0_11"/>
<dbReference type="AlphaFoldDB" id="I4F0K0"/>
<proteinExistence type="predicted"/>
<keyword evidence="3" id="KW-1185">Reference proteome</keyword>
<sequence>MSDAPHRLDRYGFRADTTLKSEGAVSGHALVLRWTIAAGDCSCLTQQQPRAHHRPSSRRSAAPETSTATTTATVQLRYIGGVRQAYSPPLTAASPASSARMPSTSSLA</sequence>
<feature type="region of interest" description="Disordered" evidence="1">
    <location>
        <begin position="87"/>
        <end position="108"/>
    </location>
</feature>
<gene>
    <name evidence="2" type="ordered locus">MODMU_3756</name>
</gene>
<dbReference type="Proteomes" id="UP000006461">
    <property type="component" value="Chromosome"/>
</dbReference>
<dbReference type="KEGG" id="mmar:MODMU_3756"/>
<dbReference type="EMBL" id="FO203431">
    <property type="protein sequence ID" value="CCH89163.1"/>
    <property type="molecule type" value="Genomic_DNA"/>
</dbReference>
<organism evidence="2 3">
    <name type="scientific">Modestobacter italicus (strain DSM 44449 / CECT 9708 / BC 501)</name>
    <dbReference type="NCBI Taxonomy" id="2732864"/>
    <lineage>
        <taxon>Bacteria</taxon>
        <taxon>Bacillati</taxon>
        <taxon>Actinomycetota</taxon>
        <taxon>Actinomycetes</taxon>
        <taxon>Geodermatophilales</taxon>
        <taxon>Geodermatophilaceae</taxon>
        <taxon>Modestobacter</taxon>
    </lineage>
</organism>
<dbReference type="STRING" id="477641.MODMU_3756"/>
<evidence type="ECO:0000256" key="1">
    <source>
        <dbReference type="SAM" id="MobiDB-lite"/>
    </source>
</evidence>
<feature type="compositionally biased region" description="Low complexity" evidence="1">
    <location>
        <begin position="58"/>
        <end position="73"/>
    </location>
</feature>
<accession>I4F0K0</accession>
<reference evidence="2 3" key="1">
    <citation type="journal article" date="2012" name="J. Bacteriol.">
        <title>Genome Sequence of Radiation-Resistant Modestobacter marinus Strain BC501, a Representative Actinobacterium That Thrives on Calcareous Stone Surfaces.</title>
        <authorList>
            <person name="Normand P."/>
            <person name="Gury J."/>
            <person name="Pujic P."/>
            <person name="Chouaia B."/>
            <person name="Crotti E."/>
            <person name="Brusetti L."/>
            <person name="Daffonchio D."/>
            <person name="Vacherie B."/>
            <person name="Barbe V."/>
            <person name="Medigue C."/>
            <person name="Calteau A."/>
            <person name="Ghodhbane-Gtari F."/>
            <person name="Essoussi I."/>
            <person name="Nouioui I."/>
            <person name="Abbassi-Ghozzi I."/>
            <person name="Gtari M."/>
        </authorList>
    </citation>
    <scope>NUCLEOTIDE SEQUENCE [LARGE SCALE GENOMIC DNA]</scope>
    <source>
        <strain evidence="3">BC 501</strain>
    </source>
</reference>
<evidence type="ECO:0000313" key="3">
    <source>
        <dbReference type="Proteomes" id="UP000006461"/>
    </source>
</evidence>
<protein>
    <submittedName>
        <fullName evidence="2">Uncharacterized protein</fullName>
    </submittedName>
</protein>
<feature type="region of interest" description="Disordered" evidence="1">
    <location>
        <begin position="46"/>
        <end position="73"/>
    </location>
</feature>
<name>I4F0K0_MODI5</name>